<dbReference type="Gene3D" id="2.20.230.10">
    <property type="entry name" value="Resuscitation-promoting factor rpfb"/>
    <property type="match status" value="1"/>
</dbReference>
<gene>
    <name evidence="4" type="ORF">EDM58_17205</name>
</gene>
<accession>A0A3M8CM64</accession>
<dbReference type="CDD" id="cd12797">
    <property type="entry name" value="M23_peptidase"/>
    <property type="match status" value="1"/>
</dbReference>
<evidence type="ECO:0000256" key="1">
    <source>
        <dbReference type="ARBA" id="ARBA00022729"/>
    </source>
</evidence>
<dbReference type="Pfam" id="PF07501">
    <property type="entry name" value="G5"/>
    <property type="match status" value="1"/>
</dbReference>
<dbReference type="CDD" id="cd00118">
    <property type="entry name" value="LysM"/>
    <property type="match status" value="1"/>
</dbReference>
<feature type="domain" description="G5" evidence="2">
    <location>
        <begin position="301"/>
        <end position="381"/>
    </location>
</feature>
<protein>
    <submittedName>
        <fullName evidence="4">M23 family metallopeptidase</fullName>
    </submittedName>
</protein>
<dbReference type="SMART" id="SM00257">
    <property type="entry name" value="LysM"/>
    <property type="match status" value="1"/>
</dbReference>
<dbReference type="SUPFAM" id="SSF51261">
    <property type="entry name" value="Duplicated hybrid motif"/>
    <property type="match status" value="1"/>
</dbReference>
<dbReference type="InterPro" id="IPR036779">
    <property type="entry name" value="LysM_dom_sf"/>
</dbReference>
<evidence type="ECO:0000259" key="3">
    <source>
        <dbReference type="PROSITE" id="PS51782"/>
    </source>
</evidence>
<name>A0A3M8CM64_9BACL</name>
<dbReference type="Pfam" id="PF01551">
    <property type="entry name" value="Peptidase_M23"/>
    <property type="match status" value="1"/>
</dbReference>
<keyword evidence="1" id="KW-0732">Signal</keyword>
<dbReference type="InterPro" id="IPR011055">
    <property type="entry name" value="Dup_hybrid_motif"/>
</dbReference>
<dbReference type="InterPro" id="IPR050570">
    <property type="entry name" value="Cell_wall_metabolism_enzyme"/>
</dbReference>
<dbReference type="Pfam" id="PF01476">
    <property type="entry name" value="LysM"/>
    <property type="match status" value="1"/>
</dbReference>
<dbReference type="Gene3D" id="2.70.70.10">
    <property type="entry name" value="Glucose Permease (Domain IIA)"/>
    <property type="match status" value="1"/>
</dbReference>
<dbReference type="InterPro" id="IPR011098">
    <property type="entry name" value="G5_dom"/>
</dbReference>
<dbReference type="InterPro" id="IPR016047">
    <property type="entry name" value="M23ase_b-sheet_dom"/>
</dbReference>
<dbReference type="AlphaFoldDB" id="A0A3M8CM64"/>
<sequence>MQWANWKAELQERSKQVVRKCSEMAKRTMKHTSTYMTTHKKQVITVASVFVLTVATGASAQYYYKSNINSIYHVIVNGKEIGVVSSPDVINKWTASKLEEEKAKSGYTFMLSDSISFREERLFKGEYDDESALKELSAIADFKVDAVKLVIDGKVVGYAADLDAANEVLDKVKEKYSGIPAQKISTLTAAADKKSTVAAASLAATDASPVKEVAFKEKVELQSEAVPSAQVLTEDKLEDLLVKGTYKELIHTVVEGDCVGCIAKQYNITSKDIYDNNPGLTENTVLKLGQQINVTAIRPLVTVQVKENVTQKEEIPYNTQYNNNETLPKGETKVVQEGKNGTKQVEYEIIKENGQVVERKILKQEVLDEPVIKVIERGTKVIPSRGTGRLAWPAQGYISSGFGTRWGKLHKGIDIAGAGSVMAADNGRVKFAGWDGGYGKAIIIDHGNGMQTLYGHLSTINVKVGDVVQKGKKIGVKGSTGNSTGVHLHFEVIQNGRVQNPMRFLN</sequence>
<dbReference type="PANTHER" id="PTHR21666">
    <property type="entry name" value="PEPTIDASE-RELATED"/>
    <property type="match status" value="1"/>
</dbReference>
<dbReference type="Proteomes" id="UP000281915">
    <property type="component" value="Unassembled WGS sequence"/>
</dbReference>
<dbReference type="Gene3D" id="3.10.350.10">
    <property type="entry name" value="LysM domain"/>
    <property type="match status" value="1"/>
</dbReference>
<evidence type="ECO:0000313" key="4">
    <source>
        <dbReference type="EMBL" id="RNB76679.1"/>
    </source>
</evidence>
<reference evidence="4 5" key="1">
    <citation type="submission" date="2018-10" db="EMBL/GenBank/DDBJ databases">
        <title>Phylogenomics of Brevibacillus.</title>
        <authorList>
            <person name="Dunlap C."/>
        </authorList>
    </citation>
    <scope>NUCLEOTIDE SEQUENCE [LARGE SCALE GENOMIC DNA]</scope>
    <source>
        <strain evidence="4 5">JCM 15085</strain>
    </source>
</reference>
<dbReference type="RefSeq" id="WP_122914414.1">
    <property type="nucleotide sequence ID" value="NZ_RHHT01000036.1"/>
</dbReference>
<dbReference type="PROSITE" id="PS51782">
    <property type="entry name" value="LYSM"/>
    <property type="match status" value="1"/>
</dbReference>
<organism evidence="4 5">
    <name type="scientific">Brevibacillus panacihumi</name>
    <dbReference type="NCBI Taxonomy" id="497735"/>
    <lineage>
        <taxon>Bacteria</taxon>
        <taxon>Bacillati</taxon>
        <taxon>Bacillota</taxon>
        <taxon>Bacilli</taxon>
        <taxon>Bacillales</taxon>
        <taxon>Paenibacillaceae</taxon>
        <taxon>Brevibacillus</taxon>
    </lineage>
</organism>
<feature type="domain" description="LysM" evidence="3">
    <location>
        <begin position="249"/>
        <end position="294"/>
    </location>
</feature>
<dbReference type="EMBL" id="RHHT01000036">
    <property type="protein sequence ID" value="RNB76679.1"/>
    <property type="molecule type" value="Genomic_DNA"/>
</dbReference>
<dbReference type="GO" id="GO:0004222">
    <property type="term" value="F:metalloendopeptidase activity"/>
    <property type="evidence" value="ECO:0007669"/>
    <property type="project" value="TreeGrafter"/>
</dbReference>
<dbReference type="InterPro" id="IPR018392">
    <property type="entry name" value="LysM"/>
</dbReference>
<dbReference type="PROSITE" id="PS51109">
    <property type="entry name" value="G5"/>
    <property type="match status" value="1"/>
</dbReference>
<dbReference type="SUPFAM" id="SSF54106">
    <property type="entry name" value="LysM domain"/>
    <property type="match status" value="1"/>
</dbReference>
<proteinExistence type="predicted"/>
<dbReference type="PANTHER" id="PTHR21666:SF270">
    <property type="entry name" value="MUREIN HYDROLASE ACTIVATOR ENVC"/>
    <property type="match status" value="1"/>
</dbReference>
<evidence type="ECO:0000259" key="2">
    <source>
        <dbReference type="PROSITE" id="PS51109"/>
    </source>
</evidence>
<dbReference type="SMART" id="SM01208">
    <property type="entry name" value="G5"/>
    <property type="match status" value="1"/>
</dbReference>
<comment type="caution">
    <text evidence="4">The sequence shown here is derived from an EMBL/GenBank/DDBJ whole genome shotgun (WGS) entry which is preliminary data.</text>
</comment>
<evidence type="ECO:0000313" key="5">
    <source>
        <dbReference type="Proteomes" id="UP000281915"/>
    </source>
</evidence>